<dbReference type="Pfam" id="PF01609">
    <property type="entry name" value="DDE_Tnp_1"/>
    <property type="match status" value="1"/>
</dbReference>
<keyword evidence="1" id="KW-1133">Transmembrane helix</keyword>
<name>A0A806K2D7_9BACT</name>
<proteinExistence type="predicted"/>
<dbReference type="PANTHER" id="PTHR33258:SF1">
    <property type="entry name" value="TRANSPOSASE INSL FOR INSERTION SEQUENCE ELEMENT IS186A-RELATED"/>
    <property type="match status" value="1"/>
</dbReference>
<reference evidence="3" key="1">
    <citation type="submission" date="2012-03" db="EMBL/GenBank/DDBJ databases">
        <title>Functional metagenomics reveals considerable lignocellulase gene clusters in the gut microbiome of a wood-feeding higher termite.</title>
        <authorList>
            <person name="Liu N."/>
        </authorList>
    </citation>
    <scope>NUCLEOTIDE SEQUENCE</scope>
</reference>
<dbReference type="InterPro" id="IPR012337">
    <property type="entry name" value="RNaseH-like_sf"/>
</dbReference>
<keyword evidence="1" id="KW-0812">Transmembrane</keyword>
<organism evidence="3">
    <name type="scientific">uncultured bacterium contig00051</name>
    <dbReference type="NCBI Taxonomy" id="1181535"/>
    <lineage>
        <taxon>Bacteria</taxon>
        <taxon>environmental samples</taxon>
    </lineage>
</organism>
<dbReference type="EMBL" id="JQ844278">
    <property type="protein sequence ID" value="AGS54172.1"/>
    <property type="molecule type" value="Genomic_DNA"/>
</dbReference>
<evidence type="ECO:0000313" key="3">
    <source>
        <dbReference type="EMBL" id="AGS54172.1"/>
    </source>
</evidence>
<dbReference type="InterPro" id="IPR002559">
    <property type="entry name" value="Transposase_11"/>
</dbReference>
<dbReference type="PANTHER" id="PTHR33258">
    <property type="entry name" value="TRANSPOSASE INSL FOR INSERTION SEQUENCE ELEMENT IS186A-RELATED"/>
    <property type="match status" value="1"/>
</dbReference>
<evidence type="ECO:0000259" key="2">
    <source>
        <dbReference type="Pfam" id="PF01609"/>
    </source>
</evidence>
<protein>
    <submittedName>
        <fullName evidence="3">ISGsu1, transposase</fullName>
    </submittedName>
</protein>
<sequence>MKKAWFVTRLKKNAVYKVKKKRGVKAGGNIISDYEIALPKLSEEQRLRKIVVRDPETKKRITLLTNNLSWPAATVGGIYKDRWQIEIFFKAMKQNLKINRFYGNSRNAVMTQLWIALIVYLLYYILKMKSKNAILSFTNLALQGI</sequence>
<feature type="domain" description="Transposase IS4-like" evidence="2">
    <location>
        <begin position="4"/>
        <end position="122"/>
    </location>
</feature>
<dbReference type="Gene3D" id="3.90.350.10">
    <property type="entry name" value="Transposase Inhibitor Protein From Tn5, Chain A, domain 1"/>
    <property type="match status" value="1"/>
</dbReference>
<keyword evidence="1" id="KW-0472">Membrane</keyword>
<feature type="transmembrane region" description="Helical" evidence="1">
    <location>
        <begin position="109"/>
        <end position="126"/>
    </location>
</feature>
<dbReference type="GO" id="GO:0006313">
    <property type="term" value="P:DNA transposition"/>
    <property type="evidence" value="ECO:0007669"/>
    <property type="project" value="InterPro"/>
</dbReference>
<evidence type="ECO:0000256" key="1">
    <source>
        <dbReference type="SAM" id="Phobius"/>
    </source>
</evidence>
<dbReference type="AlphaFoldDB" id="A0A806K2D7"/>
<dbReference type="GO" id="GO:0004803">
    <property type="term" value="F:transposase activity"/>
    <property type="evidence" value="ECO:0007669"/>
    <property type="project" value="InterPro"/>
</dbReference>
<accession>A0A806K2D7</accession>
<dbReference type="SUPFAM" id="SSF53098">
    <property type="entry name" value="Ribonuclease H-like"/>
    <property type="match status" value="1"/>
</dbReference>
<dbReference type="GO" id="GO:0003677">
    <property type="term" value="F:DNA binding"/>
    <property type="evidence" value="ECO:0007669"/>
    <property type="project" value="InterPro"/>
</dbReference>